<dbReference type="EC" id="6.1.1.4" evidence="1"/>
<keyword evidence="1" id="KW-0645">Protease</keyword>
<organism evidence="1">
    <name type="scientific">Ophidiomyces ophidiicola</name>
    <dbReference type="NCBI Taxonomy" id="1387563"/>
    <lineage>
        <taxon>Eukaryota</taxon>
        <taxon>Fungi</taxon>
        <taxon>Dikarya</taxon>
        <taxon>Ascomycota</taxon>
        <taxon>Pezizomycotina</taxon>
        <taxon>Eurotiomycetes</taxon>
        <taxon>Eurotiomycetidae</taxon>
        <taxon>Onygenales</taxon>
        <taxon>Onygenaceae</taxon>
        <taxon>Ophidiomyces</taxon>
    </lineage>
</organism>
<accession>A0ACB8USX0</accession>
<comment type="caution">
    <text evidence="1">The sequence shown here is derived from an EMBL/GenBank/DDBJ whole genome shotgun (WGS) entry which is preliminary data.</text>
</comment>
<protein>
    <submittedName>
        <fullName evidence="1">Inactive serine protease 37</fullName>
        <ecNumber evidence="1">6.1.1.4</ecNumber>
    </submittedName>
</protein>
<sequence>MVSLARGTAHVCGGVLIDDKTVVTAKHCVTGGLIPDIAHVAALERVDLAVLHLEQSFPKGKQDGHDIDHAELPAQGSTPEIGEVGLVAGWGVVESKKRPTRLWFAQLTVNEEDCLTQPEIPRTYFCMDSERSSTCKGDSGSPEFRHGSRVVIGVNGSGRTDQNECEGEEGGDMSELIW</sequence>
<name>A0ACB8USX0_9EURO</name>
<evidence type="ECO:0000313" key="1">
    <source>
        <dbReference type="EMBL" id="KAI2384440.1"/>
    </source>
</evidence>
<dbReference type="EMBL" id="JALBCA010000073">
    <property type="protein sequence ID" value="KAI2384440.1"/>
    <property type="molecule type" value="Genomic_DNA"/>
</dbReference>
<proteinExistence type="predicted"/>
<gene>
    <name evidence="1" type="primary">PRSS37</name>
    <name evidence="1" type="ORF">LOY88_004692</name>
</gene>
<keyword evidence="1" id="KW-0436">Ligase</keyword>
<keyword evidence="1" id="KW-0378">Hydrolase</keyword>
<reference evidence="1" key="1">
    <citation type="journal article" date="2022" name="bioRxiv">
        <title>Population genetic analysis of Ophidiomyces ophidiicola, the causative agent of snake fungal disease, indicates recent introductions to the USA.</title>
        <authorList>
            <person name="Ladner J.T."/>
            <person name="Palmer J.M."/>
            <person name="Ettinger C.L."/>
            <person name="Stajich J.E."/>
            <person name="Farrell T.M."/>
            <person name="Glorioso B.M."/>
            <person name="Lawson B."/>
            <person name="Price S.J."/>
            <person name="Stengle A.G."/>
            <person name="Grear D.A."/>
            <person name="Lorch J.M."/>
        </authorList>
    </citation>
    <scope>NUCLEOTIDE SEQUENCE</scope>
    <source>
        <strain evidence="1">NWHC 24266-5</strain>
    </source>
</reference>